<dbReference type="SUPFAM" id="SSF53474">
    <property type="entry name" value="alpha/beta-Hydrolases"/>
    <property type="match status" value="1"/>
</dbReference>
<comment type="caution">
    <text evidence="2">The sequence shown here is derived from an EMBL/GenBank/DDBJ whole genome shotgun (WGS) entry which is preliminary data.</text>
</comment>
<evidence type="ECO:0000313" key="3">
    <source>
        <dbReference type="Proteomes" id="UP000214747"/>
    </source>
</evidence>
<dbReference type="InterPro" id="IPR029058">
    <property type="entry name" value="AB_hydrolase_fold"/>
</dbReference>
<feature type="domain" description="AB hydrolase-1" evidence="1">
    <location>
        <begin position="20"/>
        <end position="265"/>
    </location>
</feature>
<dbReference type="Gene3D" id="3.40.50.1820">
    <property type="entry name" value="alpha/beta hydrolase"/>
    <property type="match status" value="1"/>
</dbReference>
<dbReference type="EMBL" id="NJGV01000001">
    <property type="protein sequence ID" value="OWY36811.1"/>
    <property type="molecule type" value="Genomic_DNA"/>
</dbReference>
<dbReference type="InterPro" id="IPR000073">
    <property type="entry name" value="AB_hydrolase_1"/>
</dbReference>
<dbReference type="GO" id="GO:0016787">
    <property type="term" value="F:hydrolase activity"/>
    <property type="evidence" value="ECO:0007669"/>
    <property type="project" value="UniProtKB-KW"/>
</dbReference>
<evidence type="ECO:0000259" key="1">
    <source>
        <dbReference type="Pfam" id="PF12697"/>
    </source>
</evidence>
<evidence type="ECO:0000313" key="2">
    <source>
        <dbReference type="EMBL" id="OWY36811.1"/>
    </source>
</evidence>
<protein>
    <submittedName>
        <fullName evidence="2">Alpha/beta hydrolase</fullName>
    </submittedName>
</protein>
<dbReference type="Pfam" id="PF12697">
    <property type="entry name" value="Abhydrolase_6"/>
    <property type="match status" value="1"/>
</dbReference>
<keyword evidence="2" id="KW-0378">Hydrolase</keyword>
<dbReference type="AlphaFoldDB" id="A0A225T3W9"/>
<sequence>MLRPLPSQCLSMSLPILHFAHANSYPAGTYGMFFEQLRAHYDVRALPIHAHNPRFPVDDGWRTLARELREELDRSYAEPVILVGHSMGGILALMAARKRPALVRCVVLLDSPIVAGWRAHLLRLAKLLKYESRHSPSVASARRRDNWPDVEAAYQHYAAKSLFAAWPQQVLRDYVQHGLVPQPGGGVRLRFSRETETAVYRTIPHHLGRLARQTYPVPVGFVGGIDSVECRLAGLDATRRLVGPNFLQIAGGHLFPMESPVEAAQATHTMIGQLLQGRGLQVK</sequence>
<proteinExistence type="predicted"/>
<dbReference type="Proteomes" id="UP000214747">
    <property type="component" value="Unassembled WGS sequence"/>
</dbReference>
<reference evidence="2 3" key="1">
    <citation type="journal article" date="2010" name="Int. J. Syst. Evol. Microbiol.">
        <title>Reclassification of Herbaspirillum putei as a later heterotypic synonym of Herbaspirillum huttiense, with the description of H. huttiense subsp. huttiense subsp. nov. and H. huttiense subsp. putei subsp. nov., comb. nov., and description of Herbaspirillum aquaticum sp. nov.</title>
        <authorList>
            <person name="Dobritsa A.P."/>
            <person name="Reddy M.C."/>
            <person name="Samadpour M."/>
        </authorList>
    </citation>
    <scope>NUCLEOTIDE SEQUENCE [LARGE SCALE GENOMIC DNA]</scope>
    <source>
        <strain evidence="2 3">IEH 4430</strain>
    </source>
</reference>
<gene>
    <name evidence="2" type="ORF">CEJ45_01590</name>
</gene>
<organism evidence="2 3">
    <name type="scientific">Herbaspirillum aquaticum</name>
    <dbReference type="NCBI Taxonomy" id="568783"/>
    <lineage>
        <taxon>Bacteria</taxon>
        <taxon>Pseudomonadati</taxon>
        <taxon>Pseudomonadota</taxon>
        <taxon>Betaproteobacteria</taxon>
        <taxon>Burkholderiales</taxon>
        <taxon>Oxalobacteraceae</taxon>
        <taxon>Herbaspirillum</taxon>
    </lineage>
</organism>
<name>A0A225T3W9_9BURK</name>
<keyword evidence="3" id="KW-1185">Reference proteome</keyword>
<accession>A0A225T3W9</accession>